<keyword evidence="2" id="KW-0560">Oxidoreductase</keyword>
<protein>
    <recommendedName>
        <fullName evidence="1">methylmalonate-semialdehyde dehydrogenase (CoA acylating)</fullName>
        <ecNumber evidence="1">1.2.1.27</ecNumber>
    </recommendedName>
</protein>
<keyword evidence="6" id="KW-1185">Reference proteome</keyword>
<reference evidence="5 6" key="1">
    <citation type="submission" date="2015-11" db="EMBL/GenBank/DDBJ databases">
        <title>Genomic analysis of 38 Legionella species identifies large and diverse effector repertoires.</title>
        <authorList>
            <person name="Burstein D."/>
            <person name="Amaro F."/>
            <person name="Zusman T."/>
            <person name="Lifshitz Z."/>
            <person name="Cohen O."/>
            <person name="Gilbert J.A."/>
            <person name="Pupko T."/>
            <person name="Shuman H.A."/>
            <person name="Segal G."/>
        </authorList>
    </citation>
    <scope>NUCLEOTIDE SEQUENCE [LARGE SCALE GENOMIC DNA]</scope>
    <source>
        <strain evidence="5 6">Mt.St.Helens-9</strain>
    </source>
</reference>
<proteinExistence type="predicted"/>
<dbReference type="InterPro" id="IPR016163">
    <property type="entry name" value="Ald_DH_C"/>
</dbReference>
<dbReference type="SUPFAM" id="SSF53720">
    <property type="entry name" value="ALDH-like"/>
    <property type="match status" value="1"/>
</dbReference>
<dbReference type="AlphaFoldDB" id="A0A0W0YZ90"/>
<dbReference type="InterPro" id="IPR015590">
    <property type="entry name" value="Aldehyde_DH_dom"/>
</dbReference>
<dbReference type="CDD" id="cd07085">
    <property type="entry name" value="ALDH_F6_MMSDH"/>
    <property type="match status" value="1"/>
</dbReference>
<gene>
    <name evidence="5" type="ORF">Lspi_2078</name>
</gene>
<dbReference type="Gene3D" id="3.40.309.10">
    <property type="entry name" value="Aldehyde Dehydrogenase, Chain A, domain 2"/>
    <property type="match status" value="1"/>
</dbReference>
<dbReference type="RefSeq" id="WP_058483990.1">
    <property type="nucleotide sequence ID" value="NZ_CAAAII010000004.1"/>
</dbReference>
<dbReference type="PANTHER" id="PTHR43866:SF4">
    <property type="entry name" value="MALONATE-SEMIALDEHYDE DEHYDROGENASE"/>
    <property type="match status" value="1"/>
</dbReference>
<dbReference type="Proteomes" id="UP000054877">
    <property type="component" value="Unassembled WGS sequence"/>
</dbReference>
<dbReference type="EC" id="1.2.1.27" evidence="1"/>
<dbReference type="OrthoDB" id="9812625at2"/>
<dbReference type="EMBL" id="LNYX01000030">
    <property type="protein sequence ID" value="KTD62228.1"/>
    <property type="molecule type" value="Genomic_DNA"/>
</dbReference>
<dbReference type="NCBIfam" id="TIGR01722">
    <property type="entry name" value="MMSDH"/>
    <property type="match status" value="1"/>
</dbReference>
<dbReference type="GO" id="GO:0006574">
    <property type="term" value="P:L-valine catabolic process"/>
    <property type="evidence" value="ECO:0007669"/>
    <property type="project" value="TreeGrafter"/>
</dbReference>
<accession>A0A0W0YZ90</accession>
<dbReference type="STRING" id="452.Lspi_2078"/>
<dbReference type="InterPro" id="IPR016162">
    <property type="entry name" value="Ald_DH_N"/>
</dbReference>
<evidence type="ECO:0000259" key="4">
    <source>
        <dbReference type="Pfam" id="PF00171"/>
    </source>
</evidence>
<evidence type="ECO:0000313" key="6">
    <source>
        <dbReference type="Proteomes" id="UP000054877"/>
    </source>
</evidence>
<evidence type="ECO:0000256" key="2">
    <source>
        <dbReference type="ARBA" id="ARBA00023002"/>
    </source>
</evidence>
<sequence length="500" mass="54668">MAYSVHHYINGEPHAGDSSSQIRTIYNPALGEAVGEVRFADKNTCDLAVETARKAWESWSETTPVKRARVLFKFRDLLEKHQTELASIVTREHGKTLDDARGSVARGIEVVEFHCGIIQQLQGSFSSDVATHIDCQTIRQSLGVCAGVSPFNFPVMVPVWMMIPAIACGNTFILKPSEQDPSAPVRLLELLSDAGLPPGVVNCVHGDKTTVDQLLTHPDIKAFTAVASTPVAEYIYKTATAHGKRAHTFGGAKNHGVVMPDADMEQAAQTIAGAGYGSAGERCMALSVVVTVGDDTAERLLERLIPQINNIRIDAGDVDNCDMGPLVSQAHRQRVLEAIEQGVTEGASLLIDGRNFQHPRHTQGYYLGPCLFDQVTEAMSIYQNEIFGPVLCIIRTRNFEQALSLVNRHQYGNGTAIFTRDGYTAREYSRRVQAGMVGINIPIPVPVASHPFGGWKRSSFGDTNMHGPESIHFYTRRKSITSKWPVSKVSASAFTMPTHD</sequence>
<dbReference type="InterPro" id="IPR016160">
    <property type="entry name" value="Ald_DH_CS_CYS"/>
</dbReference>
<dbReference type="InterPro" id="IPR010061">
    <property type="entry name" value="MeMal-semiAld_DH"/>
</dbReference>
<dbReference type="GO" id="GO:0004491">
    <property type="term" value="F:methylmalonate-semialdehyde dehydrogenase (acylating, NAD) activity"/>
    <property type="evidence" value="ECO:0007669"/>
    <property type="project" value="UniProtKB-EC"/>
</dbReference>
<evidence type="ECO:0000313" key="5">
    <source>
        <dbReference type="EMBL" id="KTD62228.1"/>
    </source>
</evidence>
<dbReference type="FunFam" id="3.40.605.10:FF:000003">
    <property type="entry name" value="Methylmalonate-semialdehyde dehydrogenase [acylating]"/>
    <property type="match status" value="1"/>
</dbReference>
<keyword evidence="3" id="KW-0520">NAD</keyword>
<dbReference type="GO" id="GO:0006210">
    <property type="term" value="P:thymine catabolic process"/>
    <property type="evidence" value="ECO:0007669"/>
    <property type="project" value="TreeGrafter"/>
</dbReference>
<dbReference type="PANTHER" id="PTHR43866">
    <property type="entry name" value="MALONATE-SEMIALDEHYDE DEHYDROGENASE"/>
    <property type="match status" value="1"/>
</dbReference>
<dbReference type="InterPro" id="IPR016161">
    <property type="entry name" value="Ald_DH/histidinol_DH"/>
</dbReference>
<dbReference type="PROSITE" id="PS00070">
    <property type="entry name" value="ALDEHYDE_DEHYDR_CYS"/>
    <property type="match status" value="1"/>
</dbReference>
<dbReference type="Gene3D" id="3.40.605.10">
    <property type="entry name" value="Aldehyde Dehydrogenase, Chain A, domain 1"/>
    <property type="match status" value="1"/>
</dbReference>
<name>A0A0W0YZ90_LEGSP</name>
<evidence type="ECO:0000256" key="1">
    <source>
        <dbReference type="ARBA" id="ARBA00013048"/>
    </source>
</evidence>
<feature type="domain" description="Aldehyde dehydrogenase" evidence="4">
    <location>
        <begin position="23"/>
        <end position="480"/>
    </location>
</feature>
<comment type="caution">
    <text evidence="5">The sequence shown here is derived from an EMBL/GenBank/DDBJ whole genome shotgun (WGS) entry which is preliminary data.</text>
</comment>
<dbReference type="FunFam" id="3.40.309.10:FF:000002">
    <property type="entry name" value="Methylmalonate-semialdehyde dehydrogenase (Acylating)"/>
    <property type="match status" value="1"/>
</dbReference>
<evidence type="ECO:0000256" key="3">
    <source>
        <dbReference type="ARBA" id="ARBA00023027"/>
    </source>
</evidence>
<dbReference type="Pfam" id="PF00171">
    <property type="entry name" value="Aldedh"/>
    <property type="match status" value="1"/>
</dbReference>
<organism evidence="5 6">
    <name type="scientific">Legionella spiritensis</name>
    <dbReference type="NCBI Taxonomy" id="452"/>
    <lineage>
        <taxon>Bacteria</taxon>
        <taxon>Pseudomonadati</taxon>
        <taxon>Pseudomonadota</taxon>
        <taxon>Gammaproteobacteria</taxon>
        <taxon>Legionellales</taxon>
        <taxon>Legionellaceae</taxon>
        <taxon>Legionella</taxon>
    </lineage>
</organism>
<dbReference type="PATRIC" id="fig|452.5.peg.2287"/>